<feature type="transmembrane region" description="Helical" evidence="8">
    <location>
        <begin position="25"/>
        <end position="45"/>
    </location>
</feature>
<gene>
    <name evidence="9" type="ORF">JCM31826_00950</name>
</gene>
<keyword evidence="3" id="KW-1003">Cell membrane</keyword>
<dbReference type="OrthoDB" id="9810952at2"/>
<dbReference type="GO" id="GO:0005886">
    <property type="term" value="C:plasma membrane"/>
    <property type="evidence" value="ECO:0007669"/>
    <property type="project" value="UniProtKB-SubCell"/>
</dbReference>
<reference evidence="9 10" key="1">
    <citation type="submission" date="2018-11" db="EMBL/GenBank/DDBJ databases">
        <title>Schleiferia aggregans sp. nov., a moderately thermophilic heterotrophic bacterium isolated from microbial mats at a terrestrial hot spring.</title>
        <authorList>
            <person name="Iino T."/>
            <person name="Ohkuma M."/>
            <person name="Haruta S."/>
        </authorList>
    </citation>
    <scope>NUCLEOTIDE SEQUENCE [LARGE SCALE GENOMIC DNA]</scope>
    <source>
        <strain evidence="9 10">LA</strain>
    </source>
</reference>
<comment type="subcellular location">
    <subcellularLocation>
        <location evidence="1">Cell membrane</location>
        <topology evidence="1">Multi-pass membrane protein</topology>
    </subcellularLocation>
</comment>
<dbReference type="EMBL" id="BHZE01000001">
    <property type="protein sequence ID" value="GCD76613.1"/>
    <property type="molecule type" value="Genomic_DNA"/>
</dbReference>
<feature type="transmembrane region" description="Helical" evidence="8">
    <location>
        <begin position="129"/>
        <end position="149"/>
    </location>
</feature>
<evidence type="ECO:0000256" key="8">
    <source>
        <dbReference type="SAM" id="Phobius"/>
    </source>
</evidence>
<feature type="transmembrane region" description="Helical" evidence="8">
    <location>
        <begin position="564"/>
        <end position="585"/>
    </location>
</feature>
<dbReference type="InterPro" id="IPR003445">
    <property type="entry name" value="Cat_transpt"/>
</dbReference>
<evidence type="ECO:0000256" key="1">
    <source>
        <dbReference type="ARBA" id="ARBA00004651"/>
    </source>
</evidence>
<dbReference type="Proteomes" id="UP000286715">
    <property type="component" value="Unassembled WGS sequence"/>
</dbReference>
<name>A0A401XHY4_9FLAO</name>
<dbReference type="PANTHER" id="PTHR32024">
    <property type="entry name" value="TRK SYSTEM POTASSIUM UPTAKE PROTEIN TRKG-RELATED"/>
    <property type="match status" value="1"/>
</dbReference>
<evidence type="ECO:0000256" key="6">
    <source>
        <dbReference type="ARBA" id="ARBA00023065"/>
    </source>
</evidence>
<feature type="transmembrane region" description="Helical" evidence="8">
    <location>
        <begin position="279"/>
        <end position="298"/>
    </location>
</feature>
<sequence>MMILNQIREWINIRLYPSKRRVLLFLRYSSFFVALVTLCALVINYGYELSGEDRRMVYQIVRFSLVFYLLKYIVKIIYDFHPIEFIKSTLTEAFLMLFILVNLLTIHFFNFNVLTFLGNLFDIGDINHFFEVGIQVYFLIVFLIEVGKATSVLEKVNVSPSTLFIFSFIILISIGTALLMMPEMNTVGKSPRFIDALFTSISASCVTGLTVVDTGEFWSVKGQFVIMVLIQFGGLSIISFATLLVLFTRNNIGIRQQSIMQNNLLADSLSSSSGLLKRIFYYTFLFEMVGATLLYLSYYGRTDGSVGNNIFNALFHSISAFNNAGFSTHIGGFTSEEVANIYVLHILIAFLIIFGSLGFSNIFDLFSIRRRRKEQKKPWLGLKIDTKISLYASSILILLGGVLFYFLEEKNVLSDKDFYARITTSFFQSVTTRTAGFNTVDIGSLQMSTLIIFIFLMFIGASPGSTGGGIKTNTFVLIFLGTYTIIRGRARFELFKRTIPHDLVLKAYSIMLFAISIISLGIFLLSLFEPQFSLIQISFEQVSAFATVGLSTGITPHLSTAGKIIIMFTMFIGRVGPLTLAYSLLRQTRANAYKYPEARMMVG</sequence>
<organism evidence="9 10">
    <name type="scientific">Thermaurantimonas aggregans</name>
    <dbReference type="NCBI Taxonomy" id="2173829"/>
    <lineage>
        <taxon>Bacteria</taxon>
        <taxon>Pseudomonadati</taxon>
        <taxon>Bacteroidota</taxon>
        <taxon>Flavobacteriia</taxon>
        <taxon>Flavobacteriales</taxon>
        <taxon>Schleiferiaceae</taxon>
        <taxon>Thermaurantimonas</taxon>
    </lineage>
</organism>
<evidence type="ECO:0000256" key="5">
    <source>
        <dbReference type="ARBA" id="ARBA00022989"/>
    </source>
</evidence>
<evidence type="ECO:0000313" key="10">
    <source>
        <dbReference type="Proteomes" id="UP000286715"/>
    </source>
</evidence>
<keyword evidence="4 8" id="KW-0812">Transmembrane</keyword>
<dbReference type="RefSeq" id="WP_124396693.1">
    <property type="nucleotide sequence ID" value="NZ_BHZE01000001.1"/>
</dbReference>
<feature type="transmembrane region" description="Helical" evidence="8">
    <location>
        <begin position="224"/>
        <end position="247"/>
    </location>
</feature>
<evidence type="ECO:0000256" key="3">
    <source>
        <dbReference type="ARBA" id="ARBA00022475"/>
    </source>
</evidence>
<feature type="transmembrane region" description="Helical" evidence="8">
    <location>
        <begin position="507"/>
        <end position="528"/>
    </location>
</feature>
<dbReference type="GO" id="GO:0008324">
    <property type="term" value="F:monoatomic cation transmembrane transporter activity"/>
    <property type="evidence" value="ECO:0007669"/>
    <property type="project" value="InterPro"/>
</dbReference>
<proteinExistence type="predicted"/>
<comment type="caution">
    <text evidence="9">The sequence shown here is derived from an EMBL/GenBank/DDBJ whole genome shotgun (WGS) entry which is preliminary data.</text>
</comment>
<dbReference type="AlphaFoldDB" id="A0A401XHY4"/>
<feature type="transmembrane region" description="Helical" evidence="8">
    <location>
        <begin position="161"/>
        <end position="181"/>
    </location>
</feature>
<evidence type="ECO:0008006" key="11">
    <source>
        <dbReference type="Google" id="ProtNLM"/>
    </source>
</evidence>
<keyword evidence="5 8" id="KW-1133">Transmembrane helix</keyword>
<dbReference type="GO" id="GO:0030001">
    <property type="term" value="P:metal ion transport"/>
    <property type="evidence" value="ECO:0007669"/>
    <property type="project" value="UniProtKB-ARBA"/>
</dbReference>
<keyword evidence="2" id="KW-0813">Transport</keyword>
<evidence type="ECO:0000256" key="4">
    <source>
        <dbReference type="ARBA" id="ARBA00022692"/>
    </source>
</evidence>
<protein>
    <recommendedName>
        <fullName evidence="11">Potassium transporter</fullName>
    </recommendedName>
</protein>
<feature type="transmembrane region" description="Helical" evidence="8">
    <location>
        <begin position="94"/>
        <end position="117"/>
    </location>
</feature>
<dbReference type="PANTHER" id="PTHR32024:SF1">
    <property type="entry name" value="KTR SYSTEM POTASSIUM UPTAKE PROTEIN B"/>
    <property type="match status" value="1"/>
</dbReference>
<keyword evidence="10" id="KW-1185">Reference proteome</keyword>
<feature type="transmembrane region" description="Helical" evidence="8">
    <location>
        <begin position="442"/>
        <end position="462"/>
    </location>
</feature>
<dbReference type="Pfam" id="PF02386">
    <property type="entry name" value="TrkH"/>
    <property type="match status" value="1"/>
</dbReference>
<keyword evidence="7 8" id="KW-0472">Membrane</keyword>
<accession>A0A401XHY4</accession>
<evidence type="ECO:0000256" key="2">
    <source>
        <dbReference type="ARBA" id="ARBA00022448"/>
    </source>
</evidence>
<keyword evidence="6" id="KW-0406">Ion transport</keyword>
<feature type="transmembrane region" description="Helical" evidence="8">
    <location>
        <begin position="342"/>
        <end position="367"/>
    </location>
</feature>
<feature type="transmembrane region" description="Helical" evidence="8">
    <location>
        <begin position="388"/>
        <end position="406"/>
    </location>
</feature>
<evidence type="ECO:0000256" key="7">
    <source>
        <dbReference type="ARBA" id="ARBA00023136"/>
    </source>
</evidence>
<evidence type="ECO:0000313" key="9">
    <source>
        <dbReference type="EMBL" id="GCD76613.1"/>
    </source>
</evidence>
<feature type="transmembrane region" description="Helical" evidence="8">
    <location>
        <begin position="57"/>
        <end position="74"/>
    </location>
</feature>